<dbReference type="EMBL" id="FXBL01000004">
    <property type="protein sequence ID" value="SMH50864.1"/>
    <property type="molecule type" value="Genomic_DNA"/>
</dbReference>
<evidence type="ECO:0000313" key="2">
    <source>
        <dbReference type="Proteomes" id="UP000193083"/>
    </source>
</evidence>
<dbReference type="OrthoDB" id="8101426at2"/>
<keyword evidence="2" id="KW-1185">Reference proteome</keyword>
<dbReference type="RefSeq" id="WP_085465987.1">
    <property type="nucleotide sequence ID" value="NZ_FXBL01000004.1"/>
</dbReference>
<sequence length="132" mass="14242">MGWEMDRKAVRRIVARLLSLADLAERAGGRCHFVCCLVLWILRPAEAAAQDYLAELTGCDLPAQMPGRFEGAAEAMRLAQSFRALAAALAVLMDGVCEEWQAVIPPRREPTGPAIAVPAALLALAVERLDTS</sequence>
<organism evidence="1 2">
    <name type="scientific">Mesorhizobium australicum</name>
    <dbReference type="NCBI Taxonomy" id="536018"/>
    <lineage>
        <taxon>Bacteria</taxon>
        <taxon>Pseudomonadati</taxon>
        <taxon>Pseudomonadota</taxon>
        <taxon>Alphaproteobacteria</taxon>
        <taxon>Hyphomicrobiales</taxon>
        <taxon>Phyllobacteriaceae</taxon>
        <taxon>Mesorhizobium</taxon>
    </lineage>
</organism>
<protein>
    <submittedName>
        <fullName evidence="1">Uncharacterized protein</fullName>
    </submittedName>
</protein>
<reference evidence="1 2" key="1">
    <citation type="submission" date="2017-04" db="EMBL/GenBank/DDBJ databases">
        <authorList>
            <person name="Afonso C.L."/>
            <person name="Miller P.J."/>
            <person name="Scott M.A."/>
            <person name="Spackman E."/>
            <person name="Goraichik I."/>
            <person name="Dimitrov K.M."/>
            <person name="Suarez D.L."/>
            <person name="Swayne D.E."/>
        </authorList>
    </citation>
    <scope>NUCLEOTIDE SEQUENCE [LARGE SCALE GENOMIC DNA]</scope>
    <source>
        <strain evidence="1 2">B5P</strain>
    </source>
</reference>
<dbReference type="Proteomes" id="UP000193083">
    <property type="component" value="Unassembled WGS sequence"/>
</dbReference>
<evidence type="ECO:0000313" key="1">
    <source>
        <dbReference type="EMBL" id="SMH50864.1"/>
    </source>
</evidence>
<proteinExistence type="predicted"/>
<name>A0A1X7PHN7_9HYPH</name>
<accession>A0A1X7PHN7</accession>
<gene>
    <name evidence="1" type="ORF">SAMN02982922_4278</name>
</gene>
<dbReference type="AlphaFoldDB" id="A0A1X7PHN7"/>